<sequence>MGNNDKRKWWVLAALALGLLTIGLDMTVLNVALPTLATELKSSTSDLQWIANAYTLALAALLLPAGMLGDRYGRKKWLLIAFVVFGVASIGCAYSPTSEMLIAMRILLGLGAAFLIPLSMSALPVLFTGKERTKAMMIWAMANTLGIPLGPIVGGWLLQHYSWGSVFLINIPIVVVALVALAVLMPESRSEQRRRLDLPGILTSSAGIVMVTYGVIRAGERGWDDSLSLLTSVVGVLLISVFILWQRRSRNPIIDLSLFSSKSFTWGTLLATLVTFAIFGLLFVLPQFYQVVMNANPLETGLRLLPLIGGLIVGTKMAERLVSLSGTKMIVSIGCAVMAGGLFLGTATNVESSLWFIYAWITVTGLGFGLALPIAMDSALGVLSAERSGVGSALIMALRQVGGAFGVALLGSAFNYSYRNGLVLSSLPAEFGDAIRQSASAGVAFARQQNSATILDNIQYSFIHGMETMLWICGGIAALGIFLAFVFLPAQSIAAKQSQPMTGIAVSGEKNH</sequence>
<dbReference type="PROSITE" id="PS50850">
    <property type="entry name" value="MFS"/>
    <property type="match status" value="1"/>
</dbReference>
<reference evidence="9" key="2">
    <citation type="submission" date="2020-09" db="EMBL/GenBank/DDBJ databases">
        <authorList>
            <person name="Sun Q."/>
            <person name="Zhou Y."/>
        </authorList>
    </citation>
    <scope>NUCLEOTIDE SEQUENCE</scope>
    <source>
        <strain evidence="9">CGMCC 1.15178</strain>
    </source>
</reference>
<dbReference type="CDD" id="cd17321">
    <property type="entry name" value="MFS_MMR_MDR_like"/>
    <property type="match status" value="1"/>
</dbReference>
<evidence type="ECO:0000256" key="6">
    <source>
        <dbReference type="ARBA" id="ARBA00023136"/>
    </source>
</evidence>
<dbReference type="InterPro" id="IPR020846">
    <property type="entry name" value="MFS_dom"/>
</dbReference>
<evidence type="ECO:0000256" key="3">
    <source>
        <dbReference type="ARBA" id="ARBA00022475"/>
    </source>
</evidence>
<feature type="transmembrane region" description="Helical" evidence="7">
    <location>
        <begin position="102"/>
        <end position="126"/>
    </location>
</feature>
<feature type="transmembrane region" description="Helical" evidence="7">
    <location>
        <begin position="47"/>
        <end position="65"/>
    </location>
</feature>
<dbReference type="InterPro" id="IPR011701">
    <property type="entry name" value="MFS"/>
</dbReference>
<dbReference type="NCBIfam" id="TIGR00711">
    <property type="entry name" value="efflux_EmrB"/>
    <property type="match status" value="1"/>
</dbReference>
<evidence type="ECO:0000256" key="1">
    <source>
        <dbReference type="ARBA" id="ARBA00004651"/>
    </source>
</evidence>
<feature type="transmembrane region" description="Helical" evidence="7">
    <location>
        <begin position="469"/>
        <end position="488"/>
    </location>
</feature>
<keyword evidence="6 7" id="KW-0472">Membrane</keyword>
<evidence type="ECO:0000313" key="10">
    <source>
        <dbReference type="Proteomes" id="UP000612456"/>
    </source>
</evidence>
<dbReference type="RefSeq" id="WP_188990941.1">
    <property type="nucleotide sequence ID" value="NZ_BMHP01000001.1"/>
</dbReference>
<protein>
    <submittedName>
        <fullName evidence="9">MFS transporter</fullName>
    </submittedName>
</protein>
<evidence type="ECO:0000256" key="5">
    <source>
        <dbReference type="ARBA" id="ARBA00022989"/>
    </source>
</evidence>
<dbReference type="EMBL" id="BMHP01000001">
    <property type="protein sequence ID" value="GGD59859.1"/>
    <property type="molecule type" value="Genomic_DNA"/>
</dbReference>
<feature type="transmembrane region" description="Helical" evidence="7">
    <location>
        <begin position="163"/>
        <end position="184"/>
    </location>
</feature>
<dbReference type="Pfam" id="PF07690">
    <property type="entry name" value="MFS_1"/>
    <property type="match status" value="1"/>
</dbReference>
<feature type="transmembrane region" description="Helical" evidence="7">
    <location>
        <begin position="330"/>
        <end position="348"/>
    </location>
</feature>
<feature type="transmembrane region" description="Helical" evidence="7">
    <location>
        <begin position="138"/>
        <end position="157"/>
    </location>
</feature>
<comment type="caution">
    <text evidence="9">The sequence shown here is derived from an EMBL/GenBank/DDBJ whole genome shotgun (WGS) entry which is preliminary data.</text>
</comment>
<feature type="transmembrane region" description="Helical" evidence="7">
    <location>
        <begin position="228"/>
        <end position="245"/>
    </location>
</feature>
<reference evidence="9" key="1">
    <citation type="journal article" date="2014" name="Int. J. Syst. Evol. Microbiol.">
        <title>Complete genome sequence of Corynebacterium casei LMG S-19264T (=DSM 44701T), isolated from a smear-ripened cheese.</title>
        <authorList>
            <consortium name="US DOE Joint Genome Institute (JGI-PGF)"/>
            <person name="Walter F."/>
            <person name="Albersmeier A."/>
            <person name="Kalinowski J."/>
            <person name="Ruckert C."/>
        </authorList>
    </citation>
    <scope>NUCLEOTIDE SEQUENCE</scope>
    <source>
        <strain evidence="9">CGMCC 1.15178</strain>
    </source>
</reference>
<keyword evidence="5 7" id="KW-1133">Transmembrane helix</keyword>
<proteinExistence type="predicted"/>
<keyword evidence="4 7" id="KW-0812">Transmembrane</keyword>
<dbReference type="GO" id="GO:0022857">
    <property type="term" value="F:transmembrane transporter activity"/>
    <property type="evidence" value="ECO:0007669"/>
    <property type="project" value="InterPro"/>
</dbReference>
<dbReference type="GO" id="GO:0005886">
    <property type="term" value="C:plasma membrane"/>
    <property type="evidence" value="ECO:0007669"/>
    <property type="project" value="UniProtKB-SubCell"/>
</dbReference>
<evidence type="ECO:0000256" key="7">
    <source>
        <dbReference type="SAM" id="Phobius"/>
    </source>
</evidence>
<evidence type="ECO:0000256" key="4">
    <source>
        <dbReference type="ARBA" id="ARBA00022692"/>
    </source>
</evidence>
<keyword evidence="3" id="KW-1003">Cell membrane</keyword>
<organism evidence="9 10">
    <name type="scientific">Paenibacillus nasutitermitis</name>
    <dbReference type="NCBI Taxonomy" id="1652958"/>
    <lineage>
        <taxon>Bacteria</taxon>
        <taxon>Bacillati</taxon>
        <taxon>Bacillota</taxon>
        <taxon>Bacilli</taxon>
        <taxon>Bacillales</taxon>
        <taxon>Paenibacillaceae</taxon>
        <taxon>Paenibacillus</taxon>
    </lineage>
</organism>
<evidence type="ECO:0000259" key="8">
    <source>
        <dbReference type="PROSITE" id="PS50850"/>
    </source>
</evidence>
<dbReference type="InterPro" id="IPR036259">
    <property type="entry name" value="MFS_trans_sf"/>
</dbReference>
<comment type="subcellular location">
    <subcellularLocation>
        <location evidence="1">Cell membrane</location>
        <topology evidence="1">Multi-pass membrane protein</topology>
    </subcellularLocation>
</comment>
<feature type="transmembrane region" description="Helical" evidence="7">
    <location>
        <begin position="266"/>
        <end position="289"/>
    </location>
</feature>
<dbReference type="AlphaFoldDB" id="A0A917DRE7"/>
<keyword evidence="2" id="KW-0813">Transport</keyword>
<feature type="domain" description="Major facilitator superfamily (MFS) profile" evidence="8">
    <location>
        <begin position="11"/>
        <end position="492"/>
    </location>
</feature>
<dbReference type="PANTHER" id="PTHR42718:SF42">
    <property type="entry name" value="EXPORT PROTEIN"/>
    <property type="match status" value="1"/>
</dbReference>
<dbReference type="PANTHER" id="PTHR42718">
    <property type="entry name" value="MAJOR FACILITATOR SUPERFAMILY MULTIDRUG TRANSPORTER MFSC"/>
    <property type="match status" value="1"/>
</dbReference>
<dbReference type="SUPFAM" id="SSF103473">
    <property type="entry name" value="MFS general substrate transporter"/>
    <property type="match status" value="1"/>
</dbReference>
<dbReference type="InterPro" id="IPR004638">
    <property type="entry name" value="EmrB-like"/>
</dbReference>
<evidence type="ECO:0000256" key="2">
    <source>
        <dbReference type="ARBA" id="ARBA00022448"/>
    </source>
</evidence>
<gene>
    <name evidence="9" type="ORF">GCM10010911_17140</name>
</gene>
<accession>A0A917DRE7</accession>
<evidence type="ECO:0000313" key="9">
    <source>
        <dbReference type="EMBL" id="GGD59859.1"/>
    </source>
</evidence>
<feature type="transmembrane region" description="Helical" evidence="7">
    <location>
        <begin position="77"/>
        <end position="96"/>
    </location>
</feature>
<feature type="transmembrane region" description="Helical" evidence="7">
    <location>
        <begin position="196"/>
        <end position="216"/>
    </location>
</feature>
<dbReference type="Gene3D" id="1.20.1720.10">
    <property type="entry name" value="Multidrug resistance protein D"/>
    <property type="match status" value="2"/>
</dbReference>
<dbReference type="Proteomes" id="UP000612456">
    <property type="component" value="Unassembled WGS sequence"/>
</dbReference>
<keyword evidence="10" id="KW-1185">Reference proteome</keyword>
<name>A0A917DRE7_9BACL</name>
<feature type="transmembrane region" description="Helical" evidence="7">
    <location>
        <begin position="397"/>
        <end position="418"/>
    </location>
</feature>
<feature type="transmembrane region" description="Helical" evidence="7">
    <location>
        <begin position="354"/>
        <end position="376"/>
    </location>
</feature>